<proteinExistence type="predicted"/>
<accession>A0A1V2H148</accession>
<feature type="compositionally biased region" description="Polar residues" evidence="1">
    <location>
        <begin position="139"/>
        <end position="151"/>
    </location>
</feature>
<feature type="region of interest" description="Disordered" evidence="1">
    <location>
        <begin position="137"/>
        <end position="158"/>
    </location>
</feature>
<dbReference type="AlphaFoldDB" id="A0A1V2H148"/>
<evidence type="ECO:0000313" key="3">
    <source>
        <dbReference type="Proteomes" id="UP000188879"/>
    </source>
</evidence>
<dbReference type="RefSeq" id="WP_076958192.1">
    <property type="nucleotide sequence ID" value="NZ_MLCO01000149.1"/>
</dbReference>
<dbReference type="Pfam" id="PF05638">
    <property type="entry name" value="T6SS_HCP"/>
    <property type="match status" value="1"/>
</dbReference>
<dbReference type="InterPro" id="IPR053165">
    <property type="entry name" value="HSI-I_assembly_Hcp1"/>
</dbReference>
<keyword evidence="3" id="KW-1185">Reference proteome</keyword>
<evidence type="ECO:0000256" key="1">
    <source>
        <dbReference type="SAM" id="MobiDB-lite"/>
    </source>
</evidence>
<name>A0A1V2H148_9PROT</name>
<dbReference type="PANTHER" id="PTHR36152">
    <property type="entry name" value="CYTOPLASMIC PROTEIN-RELATED"/>
    <property type="match status" value="1"/>
</dbReference>
<sequence length="158" mass="16940">MAIYMKYQGVDGESTTQGFEKQIELQSFQLGVGRGISTARGTSTRESSEASVSEITLTKLTDGSSIKLFEESLYGKLDHEVVITFVRTQTGGGVQPYLRYTLTGAGVSGFTLSSGGDRPNETVSLNFDKIEMTYGTIGDDQSGSNSSSTYDLATAKRS</sequence>
<dbReference type="Gene3D" id="2.30.110.20">
    <property type="entry name" value="Hcp1-like"/>
    <property type="match status" value="1"/>
</dbReference>
<dbReference type="InterPro" id="IPR036624">
    <property type="entry name" value="Hcp1-lik_sf"/>
</dbReference>
<evidence type="ECO:0008006" key="4">
    <source>
        <dbReference type="Google" id="ProtNLM"/>
    </source>
</evidence>
<evidence type="ECO:0000313" key="2">
    <source>
        <dbReference type="EMBL" id="ONG52009.1"/>
    </source>
</evidence>
<organism evidence="2 3">
    <name type="scientific">Teichococcus deserti</name>
    <dbReference type="NCBI Taxonomy" id="1817963"/>
    <lineage>
        <taxon>Bacteria</taxon>
        <taxon>Pseudomonadati</taxon>
        <taxon>Pseudomonadota</taxon>
        <taxon>Alphaproteobacteria</taxon>
        <taxon>Acetobacterales</taxon>
        <taxon>Roseomonadaceae</taxon>
        <taxon>Roseomonas</taxon>
    </lineage>
</organism>
<dbReference type="EMBL" id="MLCO01000149">
    <property type="protein sequence ID" value="ONG52009.1"/>
    <property type="molecule type" value="Genomic_DNA"/>
</dbReference>
<reference evidence="2 3" key="1">
    <citation type="submission" date="2016-10" db="EMBL/GenBank/DDBJ databases">
        <title>Draft Genome sequence of Roseomonas sp. strain M3.</title>
        <authorList>
            <person name="Subhash Y."/>
            <person name="Lee S."/>
        </authorList>
    </citation>
    <scope>NUCLEOTIDE SEQUENCE [LARGE SCALE GENOMIC DNA]</scope>
    <source>
        <strain evidence="2 3">M3</strain>
    </source>
</reference>
<dbReference type="InterPro" id="IPR008514">
    <property type="entry name" value="T6SS_Hcp"/>
</dbReference>
<dbReference type="PANTHER" id="PTHR36152:SF1">
    <property type="entry name" value="UBIQUITIN-LIKE DOMAIN-CONTAINING PROTEIN"/>
    <property type="match status" value="1"/>
</dbReference>
<gene>
    <name evidence="2" type="ORF">BKE38_15200</name>
</gene>
<dbReference type="SUPFAM" id="SSF141452">
    <property type="entry name" value="Hcp1-like"/>
    <property type="match status" value="1"/>
</dbReference>
<dbReference type="OrthoDB" id="7571664at2"/>
<dbReference type="Proteomes" id="UP000188879">
    <property type="component" value="Unassembled WGS sequence"/>
</dbReference>
<comment type="caution">
    <text evidence="2">The sequence shown here is derived from an EMBL/GenBank/DDBJ whole genome shotgun (WGS) entry which is preliminary data.</text>
</comment>
<protein>
    <recommendedName>
        <fullName evidence="4">Hemolysin-coregulated protein</fullName>
    </recommendedName>
</protein>